<evidence type="ECO:0000256" key="3">
    <source>
        <dbReference type="ARBA" id="ARBA00022692"/>
    </source>
</evidence>
<feature type="transmembrane region" description="Helical" evidence="6">
    <location>
        <begin position="70"/>
        <end position="92"/>
    </location>
</feature>
<gene>
    <name evidence="8" type="ORF">LRAMOSA06298</name>
</gene>
<dbReference type="PANTHER" id="PTHR16172">
    <property type="entry name" value="MAJOR FACILITATOR SUPERFAMILY DOMAIN-CONTAINING PROTEIN 6-LIKE"/>
    <property type="match status" value="1"/>
</dbReference>
<proteinExistence type="inferred from homology"/>
<dbReference type="EMBL" id="LK023386">
    <property type="protein sequence ID" value="CDS14128.1"/>
    <property type="molecule type" value="Genomic_DNA"/>
</dbReference>
<feature type="transmembrane region" description="Helical" evidence="6">
    <location>
        <begin position="346"/>
        <end position="369"/>
    </location>
</feature>
<feature type="transmembrane region" description="Helical" evidence="6">
    <location>
        <begin position="33"/>
        <end position="58"/>
    </location>
</feature>
<dbReference type="AlphaFoldDB" id="A0A077X4B7"/>
<dbReference type="InterPro" id="IPR020846">
    <property type="entry name" value="MFS_dom"/>
</dbReference>
<comment type="subcellular location">
    <subcellularLocation>
        <location evidence="1">Membrane</location>
        <topology evidence="1">Multi-pass membrane protein</topology>
    </subcellularLocation>
</comment>
<feature type="transmembrane region" description="Helical" evidence="6">
    <location>
        <begin position="473"/>
        <end position="494"/>
    </location>
</feature>
<protein>
    <recommendedName>
        <fullName evidence="7">Major facilitator superfamily (MFS) profile domain-containing protein</fullName>
    </recommendedName>
</protein>
<keyword evidence="4 6" id="KW-1133">Transmembrane helix</keyword>
<dbReference type="GO" id="GO:0016020">
    <property type="term" value="C:membrane"/>
    <property type="evidence" value="ECO:0007669"/>
    <property type="project" value="UniProtKB-SubCell"/>
</dbReference>
<evidence type="ECO:0000256" key="4">
    <source>
        <dbReference type="ARBA" id="ARBA00022989"/>
    </source>
</evidence>
<dbReference type="SUPFAM" id="SSF103473">
    <property type="entry name" value="MFS general substrate transporter"/>
    <property type="match status" value="2"/>
</dbReference>
<sequence>MYTLCKLLYITVFALLSAVPPYLQIYYHDMLYFSSNQIGCVLAIAPFIQSLACPIWSYLVDKRPKLHGSIMAFTSFMGGLSILGIMILGHHQQQRQEVPLSLFLNDNEHTPATQQTVILTSLCALMFAFFTLPNVSLVDSARLWGSVSAGFTILVVGELINSTDNLDAIFWVFGASTLAFIATSLSTNHVISSDFNKDNDYQATECSKLLANDRQQMINNEDDSEKADSAKGRYQSTVMQDGKGLYRPTSCDSTVLSIAHDLREEADELMDTMSSTAPLQAAGLAISRVSSLEHRVLSGSELIDATIGTSNTSLSTTATPSSSSSTFNKATTSSHYHAKSFTSPRVVCFLITTLLFGVVLSMIVNFLFLFLSDDLHTPASWIGWTGPLQALTELLCFCFSKQMMEQFGTAWLIVFAHVSTSLRCLSYTLLPPDALSTNICVLLLQTLHGIGFGIFWGTAVSEMDAMFPPNQRAVAQGVLGALHTGLGTGLGALIGGQLYEYFGASGLFHSAAAISLISALVFCIGRRLDTN</sequence>
<evidence type="ECO:0000256" key="5">
    <source>
        <dbReference type="ARBA" id="ARBA00023136"/>
    </source>
</evidence>
<dbReference type="GO" id="GO:0022857">
    <property type="term" value="F:transmembrane transporter activity"/>
    <property type="evidence" value="ECO:0007669"/>
    <property type="project" value="InterPro"/>
</dbReference>
<dbReference type="PROSITE" id="PS50850">
    <property type="entry name" value="MFS"/>
    <property type="match status" value="1"/>
</dbReference>
<dbReference type="InterPro" id="IPR051717">
    <property type="entry name" value="MFS_MFSD6"/>
</dbReference>
<evidence type="ECO:0000259" key="7">
    <source>
        <dbReference type="PROSITE" id="PS50850"/>
    </source>
</evidence>
<keyword evidence="3 6" id="KW-0812">Transmembrane</keyword>
<feature type="transmembrane region" description="Helical" evidence="6">
    <location>
        <begin position="112"/>
        <end position="131"/>
    </location>
</feature>
<dbReference type="PANTHER" id="PTHR16172:SF41">
    <property type="entry name" value="MAJOR FACILITATOR SUPERFAMILY DOMAIN-CONTAINING PROTEIN 6-LIKE"/>
    <property type="match status" value="1"/>
</dbReference>
<feature type="transmembrane region" description="Helical" evidence="6">
    <location>
        <begin position="411"/>
        <end position="430"/>
    </location>
</feature>
<comment type="similarity">
    <text evidence="2">Belongs to the major facilitator superfamily. MFSD6 family.</text>
</comment>
<feature type="transmembrane region" description="Helical" evidence="6">
    <location>
        <begin position="506"/>
        <end position="525"/>
    </location>
</feature>
<feature type="transmembrane region" description="Helical" evidence="6">
    <location>
        <begin position="442"/>
        <end position="461"/>
    </location>
</feature>
<feature type="transmembrane region" description="Helical" evidence="6">
    <location>
        <begin position="143"/>
        <end position="162"/>
    </location>
</feature>
<evidence type="ECO:0000313" key="8">
    <source>
        <dbReference type="EMBL" id="CDS14128.1"/>
    </source>
</evidence>
<feature type="domain" description="Major facilitator superfamily (MFS) profile" evidence="7">
    <location>
        <begin position="345"/>
        <end position="531"/>
    </location>
</feature>
<evidence type="ECO:0000256" key="1">
    <source>
        <dbReference type="ARBA" id="ARBA00004141"/>
    </source>
</evidence>
<organism evidence="8">
    <name type="scientific">Lichtheimia ramosa</name>
    <dbReference type="NCBI Taxonomy" id="688394"/>
    <lineage>
        <taxon>Eukaryota</taxon>
        <taxon>Fungi</taxon>
        <taxon>Fungi incertae sedis</taxon>
        <taxon>Mucoromycota</taxon>
        <taxon>Mucoromycotina</taxon>
        <taxon>Mucoromycetes</taxon>
        <taxon>Mucorales</taxon>
        <taxon>Lichtheimiaceae</taxon>
        <taxon>Lichtheimia</taxon>
    </lineage>
</organism>
<feature type="transmembrane region" description="Helical" evidence="6">
    <location>
        <begin position="7"/>
        <end position="27"/>
    </location>
</feature>
<dbReference type="OrthoDB" id="515887at2759"/>
<keyword evidence="5 6" id="KW-0472">Membrane</keyword>
<evidence type="ECO:0000256" key="6">
    <source>
        <dbReference type="SAM" id="Phobius"/>
    </source>
</evidence>
<accession>A0A077X4B7</accession>
<dbReference type="InterPro" id="IPR036259">
    <property type="entry name" value="MFS_trans_sf"/>
</dbReference>
<dbReference type="Pfam" id="PF12832">
    <property type="entry name" value="MFS_1_like"/>
    <property type="match status" value="1"/>
</dbReference>
<feature type="transmembrane region" description="Helical" evidence="6">
    <location>
        <begin position="381"/>
        <end position="399"/>
    </location>
</feature>
<feature type="transmembrane region" description="Helical" evidence="6">
    <location>
        <begin position="168"/>
        <end position="187"/>
    </location>
</feature>
<reference evidence="8" key="1">
    <citation type="journal article" date="2014" name="Genome Announc.">
        <title>De novo whole-genome sequence and genome annotation of Lichtheimia ramosa.</title>
        <authorList>
            <person name="Linde J."/>
            <person name="Schwartze V."/>
            <person name="Binder U."/>
            <person name="Lass-Florl C."/>
            <person name="Voigt K."/>
            <person name="Horn F."/>
        </authorList>
    </citation>
    <scope>NUCLEOTIDE SEQUENCE</scope>
    <source>
        <strain evidence="8">JMRC FSU:6197</strain>
    </source>
</reference>
<dbReference type="InterPro" id="IPR024989">
    <property type="entry name" value="MFS_assoc_dom"/>
</dbReference>
<evidence type="ECO:0000256" key="2">
    <source>
        <dbReference type="ARBA" id="ARBA00005241"/>
    </source>
</evidence>
<name>A0A077X4B7_9FUNG</name>
<dbReference type="Gene3D" id="1.20.1250.20">
    <property type="entry name" value="MFS general substrate transporter like domains"/>
    <property type="match status" value="2"/>
</dbReference>